<dbReference type="Proteomes" id="UP001354971">
    <property type="component" value="Unassembled WGS sequence"/>
</dbReference>
<name>A0ABU7LTD3_9PROT</name>
<comment type="caution">
    <text evidence="4">The sequence shown here is derived from an EMBL/GenBank/DDBJ whole genome shotgun (WGS) entry which is preliminary data.</text>
</comment>
<feature type="modified residue" description="Phosphohistidine" evidence="2">
    <location>
        <position position="83"/>
    </location>
</feature>
<evidence type="ECO:0000313" key="5">
    <source>
        <dbReference type="Proteomes" id="UP001354971"/>
    </source>
</evidence>
<keyword evidence="2" id="KW-0597">Phosphoprotein</keyword>
<dbReference type="PROSITE" id="PS50894">
    <property type="entry name" value="HPT"/>
    <property type="match status" value="1"/>
</dbReference>
<evidence type="ECO:0000256" key="1">
    <source>
        <dbReference type="ARBA" id="ARBA00023012"/>
    </source>
</evidence>
<evidence type="ECO:0000256" key="2">
    <source>
        <dbReference type="PROSITE-ProRule" id="PRU00110"/>
    </source>
</evidence>
<keyword evidence="1" id="KW-0902">Two-component regulatory system</keyword>
<protein>
    <submittedName>
        <fullName evidence="4">Hpt domain-containing protein</fullName>
    </submittedName>
</protein>
<keyword evidence="5" id="KW-1185">Reference proteome</keyword>
<evidence type="ECO:0000259" key="3">
    <source>
        <dbReference type="PROSITE" id="PS50894"/>
    </source>
</evidence>
<dbReference type="SUPFAM" id="SSF47226">
    <property type="entry name" value="Histidine-containing phosphotransfer domain, HPT domain"/>
    <property type="match status" value="1"/>
</dbReference>
<feature type="domain" description="HPt" evidence="3">
    <location>
        <begin position="36"/>
        <end position="136"/>
    </location>
</feature>
<proteinExistence type="predicted"/>
<dbReference type="RefSeq" id="WP_330199843.1">
    <property type="nucleotide sequence ID" value="NZ_JAZDRP010000009.1"/>
</dbReference>
<organism evidence="4 5">
    <name type="scientific">Hyphobacterium lacteum</name>
    <dbReference type="NCBI Taxonomy" id="3116575"/>
    <lineage>
        <taxon>Bacteria</taxon>
        <taxon>Pseudomonadati</taxon>
        <taxon>Pseudomonadota</taxon>
        <taxon>Alphaproteobacteria</taxon>
        <taxon>Maricaulales</taxon>
        <taxon>Maricaulaceae</taxon>
        <taxon>Hyphobacterium</taxon>
    </lineage>
</organism>
<reference evidence="4 5" key="1">
    <citation type="submission" date="2024-01" db="EMBL/GenBank/DDBJ databases">
        <title>Hyphobacterium bacterium isolated from marine sediment.</title>
        <authorList>
            <person name="Zhao S."/>
        </authorList>
    </citation>
    <scope>NUCLEOTIDE SEQUENCE [LARGE SCALE GENOMIC DNA]</scope>
    <source>
        <strain evidence="5">HN65</strain>
    </source>
</reference>
<dbReference type="EMBL" id="JAZDRP010000009">
    <property type="protein sequence ID" value="MEE2527180.1"/>
    <property type="molecule type" value="Genomic_DNA"/>
</dbReference>
<sequence>MANKQQPIEMITPPNMLRVKVGGRIGPVDEAAIARAEKALDDMKDVFSEWLEAEVAKLEDAAKRVQTEGVDGEAGEKLFARAHDLRGMGTTYNFPIITRMAASLSKLIETPEKRAIATSKLALAHTNAIRAALRQDIKDENDPVGRALAEEMERQVLELVADFEDQPARAAG</sequence>
<accession>A0ABU7LTD3</accession>
<dbReference type="InterPro" id="IPR008207">
    <property type="entry name" value="Sig_transdc_His_kin_Hpt_dom"/>
</dbReference>
<dbReference type="InterPro" id="IPR036641">
    <property type="entry name" value="HPT_dom_sf"/>
</dbReference>
<dbReference type="Gene3D" id="1.20.120.160">
    <property type="entry name" value="HPT domain"/>
    <property type="match status" value="1"/>
</dbReference>
<gene>
    <name evidence="4" type="ORF">V0U79_12455</name>
</gene>
<evidence type="ECO:0000313" key="4">
    <source>
        <dbReference type="EMBL" id="MEE2527180.1"/>
    </source>
</evidence>